<dbReference type="Pfam" id="PF13456">
    <property type="entry name" value="RVT_3"/>
    <property type="match status" value="1"/>
</dbReference>
<feature type="domain" description="RNase H type-1" evidence="3">
    <location>
        <begin position="722"/>
        <end position="851"/>
    </location>
</feature>
<dbReference type="CDD" id="cd09279">
    <property type="entry name" value="RNase_HI_like"/>
    <property type="match status" value="1"/>
</dbReference>
<dbReference type="Proteomes" id="UP001168877">
    <property type="component" value="Unassembled WGS sequence"/>
</dbReference>
<evidence type="ECO:0000259" key="2">
    <source>
        <dbReference type="PROSITE" id="PS50878"/>
    </source>
</evidence>
<dbReference type="EMBL" id="JAUESC010000384">
    <property type="protein sequence ID" value="KAK0581765.1"/>
    <property type="molecule type" value="Genomic_DNA"/>
</dbReference>
<reference evidence="5" key="1">
    <citation type="journal article" date="2022" name="Plant J.">
        <title>Strategies of tolerance reflected in two North American maple genomes.</title>
        <authorList>
            <person name="McEvoy S.L."/>
            <person name="Sezen U.U."/>
            <person name="Trouern-Trend A."/>
            <person name="McMahon S.M."/>
            <person name="Schaberg P.G."/>
            <person name="Yang J."/>
            <person name="Wegrzyn J.L."/>
            <person name="Swenson N.G."/>
        </authorList>
    </citation>
    <scope>NUCLEOTIDE SEQUENCE</scope>
    <source>
        <strain evidence="5">NS2018</strain>
    </source>
</reference>
<dbReference type="InterPro" id="IPR043502">
    <property type="entry name" value="DNA/RNA_pol_sf"/>
</dbReference>
<keyword evidence="6" id="KW-1185">Reference proteome</keyword>
<dbReference type="PROSITE" id="PS50994">
    <property type="entry name" value="INTEGRASE"/>
    <property type="match status" value="1"/>
</dbReference>
<evidence type="ECO:0000313" key="6">
    <source>
        <dbReference type="Proteomes" id="UP001168877"/>
    </source>
</evidence>
<sequence length="1154" mass="131025">MTRIAKQEVLPRVGMTRIGKQGVMARVGRTRIVMHGRLPRGKSALDRELAIVLVGLGVWLDIESNRAGARVYDKLRLDKKDLEPFHVPLKGFDGAEVRSLGTVKLPVRFGIAPCRRMILLDFVVVDIHNWPYNALLGRPFLSKARAVTSTHALKVKFPTEFGVGELKGSQEMARSANLSIFKDKVGMETLSIFEVDEEVQEDNLETFELDPRDETSREKEEPTESIVLNEAEPDKTVKIGARLTERVKKDVTNLLREYKEIFAWCHEDMPGIDRSVISHNLAVNEKCKPVVQKRRSFNPERSAAIKEEVSKLLAARSIREVKYPEWVANVVLVKKKNKQWRMCVDFTDLNKACPKDNFPLPRIDQLVDATAGHETLSFMDAYSGYNQIKMNKPDEEKTAFTTDQGLYCYTVMPFGLKNAGATYQRLVNKMFARQIGRNMEVYVDDMLTKSITADRHTDDPRETFDVLVKYGMKLNPAKCVFSVPSGRFLGYQVHQRGIEVNPEKIQALAKMVSPRTLKDVQRLTGCLASLNRFIAKSTDRCLPFFKALKKGKGIEWNENCEKAFQALKDYLRRASLLSKPETGETLYMYLSISEVATSSVLVKQEERIQKPIYYTSKALLPAETRYSQAEKMALALITAARKIRPYFQAHKIGVYTNCPLKLILQKPEVSGQLTKWAIELSEFDVEYLPRTAIKAQAVVDFVAEFTEPSIEVARMMVEQNKKIFKWQLYVDGSSNTHGSGAGVVVSTPEGDSVECALRFDFKATNNQAEYEALIAGLKVCTVLGADEVEIFTDSQVVVNQVLDEYQARDESMITYLELAKELLGRFKEYRIVHVPREENEQADALAKLASATINIWPKSISMIRLLQPSIVKSKEVGAVFGERNSWITPIKEYLVNDVLPSDPLEAKRLKYRATRYSVLNGELYKRGFGIPNTIITDNGTQFDGRKFRELCDKYGINNYYASPAHPQANGQTEAVNKIIKHNLKAKLATKKGSWADKLPQVLWAYRTIERGSTDETPYSMAYGAEAVIPMETSFSSPRVQLFQPELNIDMLKCGLDELEERRERAQIRNTAYQQRVARYYNSHVRERRFSLGDLVLKRVNPRTRDKAVGSLADKWEGPYQITGIASHGAYRITREGFGELPHPCNAQYLKIYYP</sequence>
<dbReference type="CDD" id="cd00303">
    <property type="entry name" value="retropepsin_like"/>
    <property type="match status" value="1"/>
</dbReference>
<dbReference type="SUPFAM" id="SSF56672">
    <property type="entry name" value="DNA/RNA polymerases"/>
    <property type="match status" value="1"/>
</dbReference>
<feature type="domain" description="Reverse transcriptase" evidence="2">
    <location>
        <begin position="314"/>
        <end position="493"/>
    </location>
</feature>
<evidence type="ECO:0000313" key="5">
    <source>
        <dbReference type="EMBL" id="KAK0581765.1"/>
    </source>
</evidence>
<dbReference type="InterPro" id="IPR043128">
    <property type="entry name" value="Rev_trsase/Diguanyl_cyclase"/>
</dbReference>
<organism evidence="5 6">
    <name type="scientific">Acer saccharum</name>
    <name type="common">Sugar maple</name>
    <dbReference type="NCBI Taxonomy" id="4024"/>
    <lineage>
        <taxon>Eukaryota</taxon>
        <taxon>Viridiplantae</taxon>
        <taxon>Streptophyta</taxon>
        <taxon>Embryophyta</taxon>
        <taxon>Tracheophyta</taxon>
        <taxon>Spermatophyta</taxon>
        <taxon>Magnoliopsida</taxon>
        <taxon>eudicotyledons</taxon>
        <taxon>Gunneridae</taxon>
        <taxon>Pentapetalae</taxon>
        <taxon>rosids</taxon>
        <taxon>malvids</taxon>
        <taxon>Sapindales</taxon>
        <taxon>Sapindaceae</taxon>
        <taxon>Hippocastanoideae</taxon>
        <taxon>Acereae</taxon>
        <taxon>Acer</taxon>
    </lineage>
</organism>
<dbReference type="Gene3D" id="3.10.10.10">
    <property type="entry name" value="HIV Type 1 Reverse Transcriptase, subunit A, domain 1"/>
    <property type="match status" value="1"/>
</dbReference>
<accession>A0AA39RX90</accession>
<name>A0AA39RX90_ACESA</name>
<gene>
    <name evidence="5" type="ORF">LWI29_017700</name>
</gene>
<protein>
    <submittedName>
        <fullName evidence="5">Uncharacterized protein</fullName>
    </submittedName>
</protein>
<dbReference type="Gene3D" id="3.30.420.10">
    <property type="entry name" value="Ribonuclease H-like superfamily/Ribonuclease H"/>
    <property type="match status" value="2"/>
</dbReference>
<feature type="domain" description="Integrase catalytic" evidence="4">
    <location>
        <begin position="864"/>
        <end position="1025"/>
    </location>
</feature>
<comment type="caution">
    <text evidence="5">The sequence shown here is derived from an EMBL/GenBank/DDBJ whole genome shotgun (WGS) entry which is preliminary data.</text>
</comment>
<dbReference type="InterPro" id="IPR036397">
    <property type="entry name" value="RNaseH_sf"/>
</dbReference>
<dbReference type="Gene3D" id="3.30.70.270">
    <property type="match status" value="2"/>
</dbReference>
<evidence type="ECO:0000259" key="3">
    <source>
        <dbReference type="PROSITE" id="PS50879"/>
    </source>
</evidence>
<dbReference type="GO" id="GO:0015074">
    <property type="term" value="P:DNA integration"/>
    <property type="evidence" value="ECO:0007669"/>
    <property type="project" value="InterPro"/>
</dbReference>
<dbReference type="AlphaFoldDB" id="A0AA39RX90"/>
<evidence type="ECO:0000256" key="1">
    <source>
        <dbReference type="SAM" id="Coils"/>
    </source>
</evidence>
<dbReference type="PANTHER" id="PTHR48475:SF2">
    <property type="entry name" value="RIBONUCLEASE H"/>
    <property type="match status" value="1"/>
</dbReference>
<dbReference type="InterPro" id="IPR000477">
    <property type="entry name" value="RT_dom"/>
</dbReference>
<dbReference type="SUPFAM" id="SSF53098">
    <property type="entry name" value="Ribonuclease H-like"/>
    <property type="match status" value="2"/>
</dbReference>
<dbReference type="PROSITE" id="PS50879">
    <property type="entry name" value="RNASE_H_1"/>
    <property type="match status" value="1"/>
</dbReference>
<dbReference type="GO" id="GO:0003676">
    <property type="term" value="F:nucleic acid binding"/>
    <property type="evidence" value="ECO:0007669"/>
    <property type="project" value="InterPro"/>
</dbReference>
<dbReference type="InterPro" id="IPR041577">
    <property type="entry name" value="RT_RNaseH_2"/>
</dbReference>
<dbReference type="GO" id="GO:0004523">
    <property type="term" value="F:RNA-DNA hybrid ribonuclease activity"/>
    <property type="evidence" value="ECO:0007669"/>
    <property type="project" value="InterPro"/>
</dbReference>
<dbReference type="Pfam" id="PF17919">
    <property type="entry name" value="RT_RNaseH_2"/>
    <property type="match status" value="1"/>
</dbReference>
<dbReference type="InterPro" id="IPR001584">
    <property type="entry name" value="Integrase_cat-core"/>
</dbReference>
<dbReference type="Pfam" id="PF00078">
    <property type="entry name" value="RVT_1"/>
    <property type="match status" value="1"/>
</dbReference>
<dbReference type="PANTHER" id="PTHR48475">
    <property type="entry name" value="RIBONUCLEASE H"/>
    <property type="match status" value="1"/>
</dbReference>
<dbReference type="InterPro" id="IPR002156">
    <property type="entry name" value="RNaseH_domain"/>
</dbReference>
<feature type="coiled-coil region" evidence="1">
    <location>
        <begin position="1048"/>
        <end position="1075"/>
    </location>
</feature>
<dbReference type="CDD" id="cd01647">
    <property type="entry name" value="RT_LTR"/>
    <property type="match status" value="1"/>
</dbReference>
<evidence type="ECO:0000259" key="4">
    <source>
        <dbReference type="PROSITE" id="PS50994"/>
    </source>
</evidence>
<proteinExistence type="predicted"/>
<reference evidence="5" key="2">
    <citation type="submission" date="2023-06" db="EMBL/GenBank/DDBJ databases">
        <authorList>
            <person name="Swenson N.G."/>
            <person name="Wegrzyn J.L."/>
            <person name="Mcevoy S.L."/>
        </authorList>
    </citation>
    <scope>NUCLEOTIDE SEQUENCE</scope>
    <source>
        <strain evidence="5">NS2018</strain>
        <tissue evidence="5">Leaf</tissue>
    </source>
</reference>
<dbReference type="PROSITE" id="PS50878">
    <property type="entry name" value="RT_POL"/>
    <property type="match status" value="1"/>
</dbReference>
<dbReference type="InterPro" id="IPR012337">
    <property type="entry name" value="RNaseH-like_sf"/>
</dbReference>
<keyword evidence="1" id="KW-0175">Coiled coil</keyword>